<gene>
    <name evidence="3" type="ORF">PsYK624_121040</name>
</gene>
<dbReference type="Pfam" id="PF07110">
    <property type="entry name" value="EthD"/>
    <property type="match status" value="1"/>
</dbReference>
<comment type="similarity">
    <text evidence="1">Belongs to the tpcK family.</text>
</comment>
<name>A0A9P3GH68_9APHY</name>
<dbReference type="Proteomes" id="UP000703269">
    <property type="component" value="Unassembled WGS sequence"/>
</dbReference>
<organism evidence="3 4">
    <name type="scientific">Phanerochaete sordida</name>
    <dbReference type="NCBI Taxonomy" id="48140"/>
    <lineage>
        <taxon>Eukaryota</taxon>
        <taxon>Fungi</taxon>
        <taxon>Dikarya</taxon>
        <taxon>Basidiomycota</taxon>
        <taxon>Agaricomycotina</taxon>
        <taxon>Agaricomycetes</taxon>
        <taxon>Polyporales</taxon>
        <taxon>Phanerochaetaceae</taxon>
        <taxon>Phanerochaete</taxon>
    </lineage>
</organism>
<dbReference type="AlphaFoldDB" id="A0A9P3GH68"/>
<evidence type="ECO:0000313" key="3">
    <source>
        <dbReference type="EMBL" id="GJE95913.1"/>
    </source>
</evidence>
<dbReference type="InterPro" id="IPR009799">
    <property type="entry name" value="EthD_dom"/>
</dbReference>
<proteinExistence type="inferred from homology"/>
<evidence type="ECO:0000313" key="4">
    <source>
        <dbReference type="Proteomes" id="UP000703269"/>
    </source>
</evidence>
<dbReference type="SUPFAM" id="SSF54909">
    <property type="entry name" value="Dimeric alpha+beta barrel"/>
    <property type="match status" value="1"/>
</dbReference>
<keyword evidence="4" id="KW-1185">Reference proteome</keyword>
<sequence>MQAYRAALVPNRVRFAALFYPVAGVSNTHWRRYWLQEHGRLFMSLDVAKKNLTKYEQFHVDPALGENLATAMGVSTGGSAFWGMAVFEAESWEKILEVFSHPEYARVVHPDEQYILDRERTQIFAGEFATILEKSTQAKL</sequence>
<dbReference type="Gene3D" id="3.30.70.100">
    <property type="match status" value="1"/>
</dbReference>
<dbReference type="OrthoDB" id="3183782at2759"/>
<dbReference type="EMBL" id="BPQB01000053">
    <property type="protein sequence ID" value="GJE95913.1"/>
    <property type="molecule type" value="Genomic_DNA"/>
</dbReference>
<dbReference type="GO" id="GO:0016491">
    <property type="term" value="F:oxidoreductase activity"/>
    <property type="evidence" value="ECO:0007669"/>
    <property type="project" value="InterPro"/>
</dbReference>
<reference evidence="3 4" key="1">
    <citation type="submission" date="2021-08" db="EMBL/GenBank/DDBJ databases">
        <title>Draft Genome Sequence of Phanerochaete sordida strain YK-624.</title>
        <authorList>
            <person name="Mori T."/>
            <person name="Dohra H."/>
            <person name="Suzuki T."/>
            <person name="Kawagishi H."/>
            <person name="Hirai H."/>
        </authorList>
    </citation>
    <scope>NUCLEOTIDE SEQUENCE [LARGE SCALE GENOMIC DNA]</scope>
    <source>
        <strain evidence="3 4">YK-624</strain>
    </source>
</reference>
<comment type="caution">
    <text evidence="3">The sequence shown here is derived from an EMBL/GenBank/DDBJ whole genome shotgun (WGS) entry which is preliminary data.</text>
</comment>
<dbReference type="InterPro" id="IPR011008">
    <property type="entry name" value="Dimeric_a/b-barrel"/>
</dbReference>
<accession>A0A9P3GH68</accession>
<evidence type="ECO:0000259" key="2">
    <source>
        <dbReference type="Pfam" id="PF07110"/>
    </source>
</evidence>
<feature type="domain" description="EthD" evidence="2">
    <location>
        <begin position="24"/>
        <end position="118"/>
    </location>
</feature>
<protein>
    <recommendedName>
        <fullName evidence="2">EthD domain-containing protein</fullName>
    </recommendedName>
</protein>
<evidence type="ECO:0000256" key="1">
    <source>
        <dbReference type="ARBA" id="ARBA00005986"/>
    </source>
</evidence>